<evidence type="ECO:0000256" key="1">
    <source>
        <dbReference type="ARBA" id="ARBA00000900"/>
    </source>
</evidence>
<dbReference type="GO" id="GO:0016558">
    <property type="term" value="P:protein import into peroxisome matrix"/>
    <property type="evidence" value="ECO:0007669"/>
    <property type="project" value="InterPro"/>
</dbReference>
<dbReference type="GO" id="GO:0005778">
    <property type="term" value="C:peroxisomal membrane"/>
    <property type="evidence" value="ECO:0007669"/>
    <property type="project" value="UniProtKB-SubCell"/>
</dbReference>
<name>A0AAW1D7G7_9HEMI</name>
<comment type="catalytic activity">
    <reaction evidence="1">
        <text>S-ubiquitinyl-[E2 ubiquitin-conjugating enzyme]-L-cysteine + [acceptor protein]-L-lysine = [E2 ubiquitin-conjugating enzyme]-L-cysteine + N(6)-ubiquitinyl-[acceptor protein]-L-lysine.</text>
        <dbReference type="EC" id="2.3.2.27"/>
    </reaction>
</comment>
<evidence type="ECO:0000256" key="11">
    <source>
        <dbReference type="ARBA" id="ARBA00022771"/>
    </source>
</evidence>
<evidence type="ECO:0000256" key="10">
    <source>
        <dbReference type="ARBA" id="ARBA00022723"/>
    </source>
</evidence>
<evidence type="ECO:0000256" key="14">
    <source>
        <dbReference type="ARBA" id="ARBA00022927"/>
    </source>
</evidence>
<organism evidence="20 21">
    <name type="scientific">Rhynocoris fuscipes</name>
    <dbReference type="NCBI Taxonomy" id="488301"/>
    <lineage>
        <taxon>Eukaryota</taxon>
        <taxon>Metazoa</taxon>
        <taxon>Ecdysozoa</taxon>
        <taxon>Arthropoda</taxon>
        <taxon>Hexapoda</taxon>
        <taxon>Insecta</taxon>
        <taxon>Pterygota</taxon>
        <taxon>Neoptera</taxon>
        <taxon>Paraneoptera</taxon>
        <taxon>Hemiptera</taxon>
        <taxon>Heteroptera</taxon>
        <taxon>Panheteroptera</taxon>
        <taxon>Cimicomorpha</taxon>
        <taxon>Reduviidae</taxon>
        <taxon>Harpactorinae</taxon>
        <taxon>Harpactorini</taxon>
        <taxon>Rhynocoris</taxon>
    </lineage>
</organism>
<proteinExistence type="inferred from homology"/>
<evidence type="ECO:0000313" key="21">
    <source>
        <dbReference type="Proteomes" id="UP001461498"/>
    </source>
</evidence>
<evidence type="ECO:0000256" key="8">
    <source>
        <dbReference type="ARBA" id="ARBA00022679"/>
    </source>
</evidence>
<dbReference type="InterPro" id="IPR006845">
    <property type="entry name" value="Pex_N"/>
</dbReference>
<evidence type="ECO:0000256" key="17">
    <source>
        <dbReference type="ARBA" id="ARBA00023140"/>
    </source>
</evidence>
<evidence type="ECO:0000256" key="16">
    <source>
        <dbReference type="ARBA" id="ARBA00023136"/>
    </source>
</evidence>
<comment type="caution">
    <text evidence="20">The sequence shown here is derived from an EMBL/GenBank/DDBJ whole genome shotgun (WGS) entry which is preliminary data.</text>
</comment>
<keyword evidence="10" id="KW-0479">Metal-binding</keyword>
<evidence type="ECO:0000256" key="9">
    <source>
        <dbReference type="ARBA" id="ARBA00022692"/>
    </source>
</evidence>
<keyword evidence="11 18" id="KW-0863">Zinc-finger</keyword>
<keyword evidence="6" id="KW-0813">Transport</keyword>
<dbReference type="Gene3D" id="3.30.40.10">
    <property type="entry name" value="Zinc/RING finger domain, C3HC4 (zinc finger)"/>
    <property type="match status" value="1"/>
</dbReference>
<comment type="subcellular location">
    <subcellularLocation>
        <location evidence="2">Peroxisome membrane</location>
        <topology evidence="2">Multi-pass membrane protein</topology>
    </subcellularLocation>
</comment>
<dbReference type="AlphaFoldDB" id="A0AAW1D7G7"/>
<keyword evidence="15" id="KW-1133">Transmembrane helix</keyword>
<dbReference type="Pfam" id="PF13639">
    <property type="entry name" value="zf-RING_2"/>
    <property type="match status" value="1"/>
</dbReference>
<keyword evidence="12" id="KW-0833">Ubl conjugation pathway</keyword>
<keyword evidence="14" id="KW-0653">Protein transport</keyword>
<evidence type="ECO:0000256" key="4">
    <source>
        <dbReference type="ARBA" id="ARBA00008704"/>
    </source>
</evidence>
<evidence type="ECO:0000256" key="18">
    <source>
        <dbReference type="PROSITE-ProRule" id="PRU00175"/>
    </source>
</evidence>
<dbReference type="Pfam" id="PF04757">
    <property type="entry name" value="Pex2_Pex12"/>
    <property type="match status" value="1"/>
</dbReference>
<dbReference type="InterPro" id="IPR001841">
    <property type="entry name" value="Znf_RING"/>
</dbReference>
<evidence type="ECO:0000256" key="15">
    <source>
        <dbReference type="ARBA" id="ARBA00022989"/>
    </source>
</evidence>
<comment type="similarity">
    <text evidence="4">Belongs to the pex2/pex10/pex12 family.</text>
</comment>
<keyword evidence="13" id="KW-0862">Zinc</keyword>
<dbReference type="PANTHER" id="PTHR23350">
    <property type="entry name" value="PEROXISOME ASSEMBLY PROTEIN 10"/>
    <property type="match status" value="1"/>
</dbReference>
<dbReference type="CDD" id="cd16527">
    <property type="entry name" value="RING-HC_PEX10"/>
    <property type="match status" value="1"/>
</dbReference>
<dbReference type="GO" id="GO:0008270">
    <property type="term" value="F:zinc ion binding"/>
    <property type="evidence" value="ECO:0007669"/>
    <property type="project" value="UniProtKB-KW"/>
</dbReference>
<dbReference type="InterPro" id="IPR017907">
    <property type="entry name" value="Znf_RING_CS"/>
</dbReference>
<dbReference type="InterPro" id="IPR013083">
    <property type="entry name" value="Znf_RING/FYVE/PHD"/>
</dbReference>
<reference evidence="20 21" key="1">
    <citation type="submission" date="2022-12" db="EMBL/GenBank/DDBJ databases">
        <title>Chromosome-level genome assembly of true bugs.</title>
        <authorList>
            <person name="Ma L."/>
            <person name="Li H."/>
        </authorList>
    </citation>
    <scope>NUCLEOTIDE SEQUENCE [LARGE SCALE GENOMIC DNA]</scope>
    <source>
        <strain evidence="20">Lab_2022b</strain>
    </source>
</reference>
<protein>
    <recommendedName>
        <fullName evidence="5">RING-type E3 ubiquitin transferase</fullName>
        <ecNumber evidence="5">2.3.2.27</ecNumber>
    </recommendedName>
</protein>
<evidence type="ECO:0000256" key="7">
    <source>
        <dbReference type="ARBA" id="ARBA00022593"/>
    </source>
</evidence>
<dbReference type="GO" id="GO:0061630">
    <property type="term" value="F:ubiquitin protein ligase activity"/>
    <property type="evidence" value="ECO:0007669"/>
    <property type="project" value="UniProtKB-EC"/>
</dbReference>
<sequence>MSFVRAGPAEILRSSQKDDTIIKKLEQILENILLGLKGPRMSIKYKNKLHYLAHLLYFANSTLYGLQTLGEEYTGIVQVDNSLRHMPSFLQRSLMILLDCFGSTLATSLLTMMEHIVLENNDLIPDAKIKLLNVLCIFKKIIPFVSHVHKAYFYCRWNTYHLSKRITGTNYILIRYWLKDRQTLYGFKFLGIITFINLLILAEQSSKEFITSGRNTSAEGHSLLPINSGTKQTPGKICSMCLNNINGPSCTPCGHVFCWTCILEWLNNDNKCPICREKVVASRVVQLMNYC</sequence>
<evidence type="ECO:0000259" key="19">
    <source>
        <dbReference type="PROSITE" id="PS50089"/>
    </source>
</evidence>
<keyword evidence="16" id="KW-0472">Membrane</keyword>
<keyword evidence="8" id="KW-0808">Transferase</keyword>
<dbReference type="EMBL" id="JAPXFL010000005">
    <property type="protein sequence ID" value="KAK9506120.1"/>
    <property type="molecule type" value="Genomic_DNA"/>
</dbReference>
<evidence type="ECO:0000256" key="5">
    <source>
        <dbReference type="ARBA" id="ARBA00012483"/>
    </source>
</evidence>
<evidence type="ECO:0000256" key="3">
    <source>
        <dbReference type="ARBA" id="ARBA00004906"/>
    </source>
</evidence>
<gene>
    <name evidence="20" type="ORF">O3M35_008112</name>
</gene>
<evidence type="ECO:0000256" key="13">
    <source>
        <dbReference type="ARBA" id="ARBA00022833"/>
    </source>
</evidence>
<keyword evidence="9" id="KW-0812">Transmembrane</keyword>
<keyword evidence="17" id="KW-0576">Peroxisome</keyword>
<feature type="domain" description="RING-type" evidence="19">
    <location>
        <begin position="238"/>
        <end position="276"/>
    </location>
</feature>
<keyword evidence="21" id="KW-1185">Reference proteome</keyword>
<comment type="pathway">
    <text evidence="3">Protein modification; protein ubiquitination.</text>
</comment>
<dbReference type="InterPro" id="IPR025654">
    <property type="entry name" value="PEX2/10"/>
</dbReference>
<evidence type="ECO:0000256" key="12">
    <source>
        <dbReference type="ARBA" id="ARBA00022786"/>
    </source>
</evidence>
<dbReference type="SMART" id="SM00184">
    <property type="entry name" value="RING"/>
    <property type="match status" value="1"/>
</dbReference>
<dbReference type="PROSITE" id="PS50089">
    <property type="entry name" value="ZF_RING_2"/>
    <property type="match status" value="1"/>
</dbReference>
<accession>A0AAW1D7G7</accession>
<keyword evidence="7" id="KW-0962">Peroxisome biogenesis</keyword>
<dbReference type="PROSITE" id="PS00518">
    <property type="entry name" value="ZF_RING_1"/>
    <property type="match status" value="1"/>
</dbReference>
<dbReference type="PANTHER" id="PTHR23350:SF0">
    <property type="entry name" value="PEROXISOME BIOGENESIS FACTOR 10"/>
    <property type="match status" value="1"/>
</dbReference>
<dbReference type="Proteomes" id="UP001461498">
    <property type="component" value="Unassembled WGS sequence"/>
</dbReference>
<evidence type="ECO:0000313" key="20">
    <source>
        <dbReference type="EMBL" id="KAK9506120.1"/>
    </source>
</evidence>
<evidence type="ECO:0000256" key="6">
    <source>
        <dbReference type="ARBA" id="ARBA00022448"/>
    </source>
</evidence>
<dbReference type="EC" id="2.3.2.27" evidence="5"/>
<dbReference type="SUPFAM" id="SSF57850">
    <property type="entry name" value="RING/U-box"/>
    <property type="match status" value="1"/>
</dbReference>
<evidence type="ECO:0000256" key="2">
    <source>
        <dbReference type="ARBA" id="ARBA00004585"/>
    </source>
</evidence>